<feature type="compositionally biased region" description="Basic and acidic residues" evidence="1">
    <location>
        <begin position="1"/>
        <end position="15"/>
    </location>
</feature>
<organism evidence="2 3">
    <name type="scientific">Thalassiosira oceanica</name>
    <name type="common">Marine diatom</name>
    <dbReference type="NCBI Taxonomy" id="159749"/>
    <lineage>
        <taxon>Eukaryota</taxon>
        <taxon>Sar</taxon>
        <taxon>Stramenopiles</taxon>
        <taxon>Ochrophyta</taxon>
        <taxon>Bacillariophyta</taxon>
        <taxon>Coscinodiscophyceae</taxon>
        <taxon>Thalassiosirophycidae</taxon>
        <taxon>Thalassiosirales</taxon>
        <taxon>Thalassiosiraceae</taxon>
        <taxon>Thalassiosira</taxon>
    </lineage>
</organism>
<evidence type="ECO:0000313" key="2">
    <source>
        <dbReference type="EMBL" id="EJK47676.1"/>
    </source>
</evidence>
<keyword evidence="3" id="KW-1185">Reference proteome</keyword>
<evidence type="ECO:0000256" key="1">
    <source>
        <dbReference type="SAM" id="MobiDB-lite"/>
    </source>
</evidence>
<comment type="caution">
    <text evidence="2">The sequence shown here is derived from an EMBL/GenBank/DDBJ whole genome shotgun (WGS) entry which is preliminary data.</text>
</comment>
<reference evidence="2 3" key="1">
    <citation type="journal article" date="2012" name="Genome Biol.">
        <title>Genome and low-iron response of an oceanic diatom adapted to chronic iron limitation.</title>
        <authorList>
            <person name="Lommer M."/>
            <person name="Specht M."/>
            <person name="Roy A.S."/>
            <person name="Kraemer L."/>
            <person name="Andreson R."/>
            <person name="Gutowska M.A."/>
            <person name="Wolf J."/>
            <person name="Bergner S.V."/>
            <person name="Schilhabel M.B."/>
            <person name="Klostermeier U.C."/>
            <person name="Beiko R.G."/>
            <person name="Rosenstiel P."/>
            <person name="Hippler M."/>
            <person name="Laroche J."/>
        </authorList>
    </citation>
    <scope>NUCLEOTIDE SEQUENCE [LARGE SCALE GENOMIC DNA]</scope>
    <source>
        <strain evidence="2 3">CCMP1005</strain>
    </source>
</reference>
<protein>
    <submittedName>
        <fullName evidence="2">Uncharacterized protein</fullName>
    </submittedName>
</protein>
<dbReference type="AlphaFoldDB" id="K0RF98"/>
<dbReference type="Proteomes" id="UP000266841">
    <property type="component" value="Unassembled WGS sequence"/>
</dbReference>
<accession>K0RF98</accession>
<feature type="non-terminal residue" evidence="2">
    <location>
        <position position="1"/>
    </location>
</feature>
<sequence>RRDAAVRQVREEKGGRARRGRGGVGPDRQGEGGEAGTVEEGCEVEGARGPGGGRARGRFLHDGRAGYRRPVPRGAEEDRDRPMAVMLGRSGRGNPPGQTARRKHARRGDEPTAEKVNGGATPMILSRSPHISVLMIMCCVNQYHAFATLPLLVLLRRDCVDHIAAALGYDDGASRVISARNSLSGQRLILDSSNEHGSIEGPGSLADTSTKADANVHGVWSVLFHQSMASQANKHVSSVGAFNLTTDKCARPIGRRAIVDAFATSTLVVVVVGSAVANALDFDSFENGLIQADTDNCDRKIDPKCRPKMSADEGLCMYGVGKDRMEACKRVKESGGMMPSSKKGERNTKGWVDNPIAL</sequence>
<feature type="region of interest" description="Disordered" evidence="1">
    <location>
        <begin position="1"/>
        <end position="122"/>
    </location>
</feature>
<dbReference type="EMBL" id="AGNL01046730">
    <property type="protein sequence ID" value="EJK47676.1"/>
    <property type="molecule type" value="Genomic_DNA"/>
</dbReference>
<gene>
    <name evidence="2" type="ORF">THAOC_33586</name>
</gene>
<feature type="region of interest" description="Disordered" evidence="1">
    <location>
        <begin position="332"/>
        <end position="358"/>
    </location>
</feature>
<name>K0RF98_THAOC</name>
<evidence type="ECO:0000313" key="3">
    <source>
        <dbReference type="Proteomes" id="UP000266841"/>
    </source>
</evidence>
<proteinExistence type="predicted"/>